<reference evidence="3 4" key="1">
    <citation type="submission" date="2024-02" db="EMBL/GenBank/DDBJ databases">
        <title>Genome sequence of Aquincola sp. MAHUQ-54.</title>
        <authorList>
            <person name="Huq M.A."/>
        </authorList>
    </citation>
    <scope>NUCLEOTIDE SEQUENCE [LARGE SCALE GENOMIC DNA]</scope>
    <source>
        <strain evidence="3 4">MAHUQ-54</strain>
    </source>
</reference>
<feature type="signal peptide" evidence="2">
    <location>
        <begin position="1"/>
        <end position="19"/>
    </location>
</feature>
<name>A0AAW9QA65_9BURK</name>
<sequence>MNTPSSLLSRRVFTQGALAATTAAALHPASLLAQPRIDKPVRLVVPYPPGGTSDLLARAVAARLAERIGQTVFVENKAGAGGVIGSQQVAKSAPDGTTLLLATIASHGIIPALQKPPPYDPVRDFSPITLVAGTPNVLLANNDFQARTLAELLAMARAKPGALSFGSTSQGGSPHMSGELLKVQAKIDMLHVPYKGGGPMLIDLMGGQIPIAFDNLPSAIAHVRAGKVRALAVTTAKRWPGAPEIPTMAEAGVPGYEMSAWFGLLAPAGTPRALAELLQREVAAILKLPEVEKQFFELGAEPGGMAPEAFGRFIAAEGEKWARVGTSGGVKLE</sequence>
<comment type="caution">
    <text evidence="3">The sequence shown here is derived from an EMBL/GenBank/DDBJ whole genome shotgun (WGS) entry which is preliminary data.</text>
</comment>
<evidence type="ECO:0000313" key="4">
    <source>
        <dbReference type="Proteomes" id="UP001336250"/>
    </source>
</evidence>
<dbReference type="PROSITE" id="PS51318">
    <property type="entry name" value="TAT"/>
    <property type="match status" value="1"/>
</dbReference>
<keyword evidence="2" id="KW-0732">Signal</keyword>
<dbReference type="Pfam" id="PF03401">
    <property type="entry name" value="TctC"/>
    <property type="match status" value="1"/>
</dbReference>
<dbReference type="PANTHER" id="PTHR42928:SF5">
    <property type="entry name" value="BLR1237 PROTEIN"/>
    <property type="match status" value="1"/>
</dbReference>
<evidence type="ECO:0000256" key="2">
    <source>
        <dbReference type="SAM" id="SignalP"/>
    </source>
</evidence>
<feature type="chain" id="PRO_5043690276" evidence="2">
    <location>
        <begin position="20"/>
        <end position="333"/>
    </location>
</feature>
<accession>A0AAW9QA65</accession>
<dbReference type="RefSeq" id="WP_332287465.1">
    <property type="nucleotide sequence ID" value="NZ_JAZIBG010000008.1"/>
</dbReference>
<gene>
    <name evidence="3" type="ORF">V4F39_01520</name>
</gene>
<dbReference type="EMBL" id="JAZIBG010000008">
    <property type="protein sequence ID" value="MEF7612569.1"/>
    <property type="molecule type" value="Genomic_DNA"/>
</dbReference>
<dbReference type="SUPFAM" id="SSF53850">
    <property type="entry name" value="Periplasmic binding protein-like II"/>
    <property type="match status" value="1"/>
</dbReference>
<organism evidence="3 4">
    <name type="scientific">Aquincola agrisoli</name>
    <dbReference type="NCBI Taxonomy" id="3119538"/>
    <lineage>
        <taxon>Bacteria</taxon>
        <taxon>Pseudomonadati</taxon>
        <taxon>Pseudomonadota</taxon>
        <taxon>Betaproteobacteria</taxon>
        <taxon>Burkholderiales</taxon>
        <taxon>Sphaerotilaceae</taxon>
        <taxon>Aquincola</taxon>
    </lineage>
</organism>
<dbReference type="Gene3D" id="3.40.190.150">
    <property type="entry name" value="Bordetella uptake gene, domain 1"/>
    <property type="match status" value="1"/>
</dbReference>
<keyword evidence="4" id="KW-1185">Reference proteome</keyword>
<dbReference type="InterPro" id="IPR042100">
    <property type="entry name" value="Bug_dom1"/>
</dbReference>
<proteinExistence type="inferred from homology"/>
<dbReference type="PANTHER" id="PTHR42928">
    <property type="entry name" value="TRICARBOXYLATE-BINDING PROTEIN"/>
    <property type="match status" value="1"/>
</dbReference>
<evidence type="ECO:0000256" key="1">
    <source>
        <dbReference type="ARBA" id="ARBA00006987"/>
    </source>
</evidence>
<evidence type="ECO:0000313" key="3">
    <source>
        <dbReference type="EMBL" id="MEF7612569.1"/>
    </source>
</evidence>
<dbReference type="InterPro" id="IPR005064">
    <property type="entry name" value="BUG"/>
</dbReference>
<comment type="similarity">
    <text evidence="1">Belongs to the UPF0065 (bug) family.</text>
</comment>
<dbReference type="Proteomes" id="UP001336250">
    <property type="component" value="Unassembled WGS sequence"/>
</dbReference>
<dbReference type="InterPro" id="IPR006311">
    <property type="entry name" value="TAT_signal"/>
</dbReference>
<dbReference type="AlphaFoldDB" id="A0AAW9QA65"/>
<dbReference type="Gene3D" id="3.40.190.10">
    <property type="entry name" value="Periplasmic binding protein-like II"/>
    <property type="match status" value="1"/>
</dbReference>
<dbReference type="PIRSF" id="PIRSF017082">
    <property type="entry name" value="YflP"/>
    <property type="match status" value="1"/>
</dbReference>
<protein>
    <submittedName>
        <fullName evidence="3">Tripartite tricarboxylate transporter substrate binding protein</fullName>
    </submittedName>
</protein>
<dbReference type="CDD" id="cd13578">
    <property type="entry name" value="PBP2_Bug27"/>
    <property type="match status" value="1"/>
</dbReference>